<reference evidence="2" key="1">
    <citation type="journal article" date="2015" name="Nat. Plants">
        <title>A trehalose-6-phosphate phosphatase enhances anaerobic germination tolerance in rice.</title>
        <authorList>
            <person name="Kretzschmar T."/>
            <person name="Pelayo M.A.F."/>
            <person name="Trijatmiko K.R."/>
            <person name="Gabunada L.F."/>
            <person name="Alam R."/>
            <person name="Jimenez R."/>
            <person name="Mendioro M.S."/>
            <person name="Slamet-Loedin I.H."/>
            <person name="Sreenivasulu N."/>
            <person name="Bailey-Serres J."/>
            <person name="Ismail A.M."/>
            <person name="Mackill D.J."/>
            <person name="Septiningsih E.M."/>
        </authorList>
    </citation>
    <scope>NUCLEOTIDE SEQUENCE</scope>
</reference>
<gene>
    <name evidence="2" type="ORF">LOC_Os09g20360</name>
</gene>
<proteinExistence type="predicted"/>
<evidence type="ECO:0000256" key="1">
    <source>
        <dbReference type="SAM" id="MobiDB-lite"/>
    </source>
</evidence>
<organism evidence="2">
    <name type="scientific">Oryza sativa</name>
    <name type="common">Rice</name>
    <dbReference type="NCBI Taxonomy" id="4530"/>
    <lineage>
        <taxon>Eukaryota</taxon>
        <taxon>Viridiplantae</taxon>
        <taxon>Streptophyta</taxon>
        <taxon>Embryophyta</taxon>
        <taxon>Tracheophyta</taxon>
        <taxon>Spermatophyta</taxon>
        <taxon>Magnoliopsida</taxon>
        <taxon>Liliopsida</taxon>
        <taxon>Poales</taxon>
        <taxon>Poaceae</taxon>
        <taxon>BOP clade</taxon>
        <taxon>Oryzoideae</taxon>
        <taxon>Oryzeae</taxon>
        <taxon>Oryzinae</taxon>
        <taxon>Oryza</taxon>
    </lineage>
</organism>
<dbReference type="AlphaFoldDB" id="A0A0R8RVG4"/>
<protein>
    <submittedName>
        <fullName evidence="2">Uncharacterized protein</fullName>
    </submittedName>
</protein>
<sequence length="139" mass="14771">MAWASAAWGERKMAVAVEEEAESTFFHGAKAHQPLDKEVGSASSATVHRSPPPLGDINTIVCYRSSPSLPQRPRSSYSSSSPCPHAFTTSTVAPSHPGSSGSVDPPVTGMLDSRTHCGATRRRIPPRGELAAESSWERS</sequence>
<name>A0A0R8RVG4_ORYSA</name>
<feature type="region of interest" description="Disordered" evidence="1">
    <location>
        <begin position="28"/>
        <end position="139"/>
    </location>
</feature>
<feature type="compositionally biased region" description="Polar residues" evidence="1">
    <location>
        <begin position="87"/>
        <end position="102"/>
    </location>
</feature>
<evidence type="ECO:0000313" key="2">
    <source>
        <dbReference type="EMBL" id="AKZ19096.1"/>
    </source>
</evidence>
<dbReference type="EMBL" id="KT384371">
    <property type="protein sequence ID" value="AKZ19096.1"/>
    <property type="molecule type" value="Genomic_DNA"/>
</dbReference>
<feature type="compositionally biased region" description="Low complexity" evidence="1">
    <location>
        <begin position="64"/>
        <end position="84"/>
    </location>
</feature>
<accession>A0A0R8RVG4</accession>